<dbReference type="InterPro" id="IPR035979">
    <property type="entry name" value="RBD_domain_sf"/>
</dbReference>
<dbReference type="GO" id="GO:0006396">
    <property type="term" value="P:RNA processing"/>
    <property type="evidence" value="ECO:0007669"/>
    <property type="project" value="InterPro"/>
</dbReference>
<feature type="transmembrane region" description="Helical" evidence="7">
    <location>
        <begin position="74"/>
        <end position="91"/>
    </location>
</feature>
<dbReference type="Pfam" id="PF00076">
    <property type="entry name" value="RRM_1"/>
    <property type="match status" value="1"/>
</dbReference>
<evidence type="ECO:0000256" key="2">
    <source>
        <dbReference type="ARBA" id="ARBA00004496"/>
    </source>
</evidence>
<evidence type="ECO:0000256" key="4">
    <source>
        <dbReference type="ARBA" id="ARBA00022884"/>
    </source>
</evidence>
<evidence type="ECO:0000256" key="1">
    <source>
        <dbReference type="ARBA" id="ARBA00004123"/>
    </source>
</evidence>
<dbReference type="CDD" id="cd12324">
    <property type="entry name" value="RRM_RBM8"/>
    <property type="match status" value="1"/>
</dbReference>
<dbReference type="SMART" id="SM00360">
    <property type="entry name" value="RRM"/>
    <property type="match status" value="1"/>
</dbReference>
<dbReference type="PROSITE" id="PS50102">
    <property type="entry name" value="RRM"/>
    <property type="match status" value="1"/>
</dbReference>
<dbReference type="Proteomes" id="UP000290289">
    <property type="component" value="Chromosome 12"/>
</dbReference>
<dbReference type="InterPro" id="IPR012677">
    <property type="entry name" value="Nucleotide-bd_a/b_plait_sf"/>
</dbReference>
<dbReference type="EMBL" id="RDQH01000338">
    <property type="protein sequence ID" value="RXH81060.1"/>
    <property type="molecule type" value="Genomic_DNA"/>
</dbReference>
<feature type="domain" description="RRM" evidence="8">
    <location>
        <begin position="135"/>
        <end position="213"/>
    </location>
</feature>
<evidence type="ECO:0000313" key="10">
    <source>
        <dbReference type="Proteomes" id="UP000290289"/>
    </source>
</evidence>
<protein>
    <recommendedName>
        <fullName evidence="8">RRM domain-containing protein</fullName>
    </recommendedName>
</protein>
<keyword evidence="4 6" id="KW-0694">RNA-binding</keyword>
<keyword evidence="7" id="KW-0472">Membrane</keyword>
<keyword evidence="10" id="KW-1185">Reference proteome</keyword>
<evidence type="ECO:0000256" key="5">
    <source>
        <dbReference type="ARBA" id="ARBA00023242"/>
    </source>
</evidence>
<comment type="subcellular location">
    <subcellularLocation>
        <location evidence="2">Cytoplasm</location>
    </subcellularLocation>
    <subcellularLocation>
        <location evidence="1">Nucleus</location>
    </subcellularLocation>
</comment>
<accession>A0A498ICW1</accession>
<dbReference type="PRINTS" id="PR01738">
    <property type="entry name" value="RNABINDINGM8"/>
</dbReference>
<keyword evidence="5" id="KW-0539">Nucleus</keyword>
<evidence type="ECO:0000259" key="8">
    <source>
        <dbReference type="PROSITE" id="PS50102"/>
    </source>
</evidence>
<dbReference type="InterPro" id="IPR033744">
    <property type="entry name" value="RRM_RBM8"/>
</dbReference>
<evidence type="ECO:0000313" key="9">
    <source>
        <dbReference type="EMBL" id="RXH81060.1"/>
    </source>
</evidence>
<dbReference type="Gene3D" id="3.30.70.330">
    <property type="match status" value="1"/>
</dbReference>
<proteinExistence type="predicted"/>
<gene>
    <name evidence="9" type="ORF">DVH24_004974</name>
</gene>
<dbReference type="AlphaFoldDB" id="A0A498ICW1"/>
<keyword evidence="3" id="KW-0963">Cytoplasm</keyword>
<keyword evidence="7" id="KW-0812">Transmembrane</keyword>
<sequence length="266" mass="30414">MEGHCDDDPMEEEVVEAMPRRIKGRGGLRAPSKTLDLDHPNNPPSFPRCNASQSPAYAPQRCQFLSLWRPNKDLYVLRILIVFVSTFLMVINKKRGSVFFWHSEDMFVHFFHLVNRLDLFLGDFGVIMCAAIEGWIILITGIHEEVQEDDLFNVFGDYGAIKDLHLNLDRRTGFVKGYVLIEYEKFEEAKAAISGMNGAKLFGQTISGDWAFSTGSFGGNLRSPESNRSRNVEVNGKLEFISTSWMYLRFKKPPTVHVFSSWYTNK</sequence>
<dbReference type="STRING" id="3750.A0A498ICW1"/>
<comment type="caution">
    <text evidence="9">The sequence shown here is derived from an EMBL/GenBank/DDBJ whole genome shotgun (WGS) entry which is preliminary data.</text>
</comment>
<dbReference type="InterPro" id="IPR000504">
    <property type="entry name" value="RRM_dom"/>
</dbReference>
<organism evidence="9 10">
    <name type="scientific">Malus domestica</name>
    <name type="common">Apple</name>
    <name type="synonym">Pyrus malus</name>
    <dbReference type="NCBI Taxonomy" id="3750"/>
    <lineage>
        <taxon>Eukaryota</taxon>
        <taxon>Viridiplantae</taxon>
        <taxon>Streptophyta</taxon>
        <taxon>Embryophyta</taxon>
        <taxon>Tracheophyta</taxon>
        <taxon>Spermatophyta</taxon>
        <taxon>Magnoliopsida</taxon>
        <taxon>eudicotyledons</taxon>
        <taxon>Gunneridae</taxon>
        <taxon>Pentapetalae</taxon>
        <taxon>rosids</taxon>
        <taxon>fabids</taxon>
        <taxon>Rosales</taxon>
        <taxon>Rosaceae</taxon>
        <taxon>Amygdaloideae</taxon>
        <taxon>Maleae</taxon>
        <taxon>Malus</taxon>
    </lineage>
</organism>
<dbReference type="GO" id="GO:0005737">
    <property type="term" value="C:cytoplasm"/>
    <property type="evidence" value="ECO:0007669"/>
    <property type="project" value="UniProtKB-SubCell"/>
</dbReference>
<dbReference type="InterPro" id="IPR008111">
    <property type="entry name" value="RNA-bd_8"/>
</dbReference>
<dbReference type="PANTHER" id="PTHR45894">
    <property type="entry name" value="RNA-BINDING PROTEIN 8A"/>
    <property type="match status" value="1"/>
</dbReference>
<name>A0A498ICW1_MALDO</name>
<dbReference type="SUPFAM" id="SSF54928">
    <property type="entry name" value="RNA-binding domain, RBD"/>
    <property type="match status" value="1"/>
</dbReference>
<reference evidence="9 10" key="1">
    <citation type="submission" date="2018-10" db="EMBL/GenBank/DDBJ databases">
        <title>A high-quality apple genome assembly.</title>
        <authorList>
            <person name="Hu J."/>
        </authorList>
    </citation>
    <scope>NUCLEOTIDE SEQUENCE [LARGE SCALE GENOMIC DNA]</scope>
    <source>
        <strain evidence="10">cv. HFTH1</strain>
        <tissue evidence="9">Young leaf</tissue>
    </source>
</reference>
<evidence type="ECO:0000256" key="6">
    <source>
        <dbReference type="PROSITE-ProRule" id="PRU00176"/>
    </source>
</evidence>
<dbReference type="GO" id="GO:0003729">
    <property type="term" value="F:mRNA binding"/>
    <property type="evidence" value="ECO:0007669"/>
    <property type="project" value="InterPro"/>
</dbReference>
<keyword evidence="7" id="KW-1133">Transmembrane helix</keyword>
<evidence type="ECO:0000256" key="3">
    <source>
        <dbReference type="ARBA" id="ARBA00022490"/>
    </source>
</evidence>
<dbReference type="GO" id="GO:0005634">
    <property type="term" value="C:nucleus"/>
    <property type="evidence" value="ECO:0007669"/>
    <property type="project" value="UniProtKB-SubCell"/>
</dbReference>
<evidence type="ECO:0000256" key="7">
    <source>
        <dbReference type="SAM" id="Phobius"/>
    </source>
</evidence>